<name>A0A845M857_9RHOB</name>
<accession>A0A845M857</accession>
<keyword evidence="2" id="KW-1185">Reference proteome</keyword>
<sequence length="169" mass="18973">MASTFYDLIDACFAGVFGQEPIARFLREHGIPMAGEPLPPDMECGEPRQAFRNAWDLTLKGEVEYFEGYAWDPVCGELPFHHAWGVDRSTGAVRDTTWQDPAGAVYLGVHVPTGVLLTNLEESGVFGVLDKGHGFEHGTADAIWGWVDHTLPRDVRSKRIQRERRRRHA</sequence>
<dbReference type="AlphaFoldDB" id="A0A845M857"/>
<reference evidence="1 2" key="1">
    <citation type="submission" date="2019-12" db="EMBL/GenBank/DDBJ databases">
        <title>Maritimibacter sp. nov. sp. isolated from sea sand.</title>
        <authorList>
            <person name="Kim J."/>
            <person name="Jeong S.E."/>
            <person name="Jung H.S."/>
            <person name="Jeon C.O."/>
        </authorList>
    </citation>
    <scope>NUCLEOTIDE SEQUENCE [LARGE SCALE GENOMIC DNA]</scope>
    <source>
        <strain evidence="1 2">DP07</strain>
    </source>
</reference>
<dbReference type="Proteomes" id="UP000467322">
    <property type="component" value="Unassembled WGS sequence"/>
</dbReference>
<dbReference type="EMBL" id="WTUX01000014">
    <property type="protein sequence ID" value="MZR13723.1"/>
    <property type="molecule type" value="Genomic_DNA"/>
</dbReference>
<gene>
    <name evidence="1" type="ORF">GQE99_11920</name>
</gene>
<protein>
    <submittedName>
        <fullName evidence="1">Uncharacterized protein</fullName>
    </submittedName>
</protein>
<organism evidence="1 2">
    <name type="scientific">Maritimibacter harenae</name>
    <dbReference type="NCBI Taxonomy" id="2606218"/>
    <lineage>
        <taxon>Bacteria</taxon>
        <taxon>Pseudomonadati</taxon>
        <taxon>Pseudomonadota</taxon>
        <taxon>Alphaproteobacteria</taxon>
        <taxon>Rhodobacterales</taxon>
        <taxon>Roseobacteraceae</taxon>
        <taxon>Maritimibacter</taxon>
    </lineage>
</organism>
<comment type="caution">
    <text evidence="1">The sequence shown here is derived from an EMBL/GenBank/DDBJ whole genome shotgun (WGS) entry which is preliminary data.</text>
</comment>
<proteinExistence type="predicted"/>
<dbReference type="RefSeq" id="WP_161351861.1">
    <property type="nucleotide sequence ID" value="NZ_WTUX01000014.1"/>
</dbReference>
<evidence type="ECO:0000313" key="2">
    <source>
        <dbReference type="Proteomes" id="UP000467322"/>
    </source>
</evidence>
<evidence type="ECO:0000313" key="1">
    <source>
        <dbReference type="EMBL" id="MZR13723.1"/>
    </source>
</evidence>